<reference evidence="1" key="1">
    <citation type="submission" date="2019-05" db="EMBL/GenBank/DDBJ databases">
        <authorList>
            <person name="Piombo E."/>
        </authorList>
    </citation>
    <scope>NUCLEOTIDE SEQUENCE</scope>
    <source>
        <strain evidence="1">C2S</strain>
    </source>
</reference>
<dbReference type="Proteomes" id="UP000760494">
    <property type="component" value="Unassembled WGS sequence"/>
</dbReference>
<evidence type="ECO:0000313" key="2">
    <source>
        <dbReference type="Proteomes" id="UP000760494"/>
    </source>
</evidence>
<dbReference type="AlphaFoldDB" id="A0A9Q9RY27"/>
<name>A0A9Q9RY27_FUSFU</name>
<proteinExistence type="predicted"/>
<comment type="caution">
    <text evidence="1">The sequence shown here is derived from an EMBL/GenBank/DDBJ whole genome shotgun (WGS) entry which is preliminary data.</text>
</comment>
<accession>A0A9Q9RY27</accession>
<gene>
    <name evidence="1" type="ORF">C2S_11227</name>
</gene>
<sequence>MSHSLQVYGLWSLVVEAFERGISLGVKKHEFRRPSQSRLLSPLREGSDGEARPIDLLARIGHPEFPQVLGDTTVLSVSVYGGAEGVAPMLRGDIEAVTMSVSRRWRRKGPSLLRVKDKGGNVGDLLQDGGGRVKKGYTFISRSTAETGKSLRGVPLTLSQGNRGQIPITLSLLTNLNVENLLVHKPSGSSPVAESAKRG</sequence>
<evidence type="ECO:0000313" key="1">
    <source>
        <dbReference type="EMBL" id="VTT78791.1"/>
    </source>
</evidence>
<protein>
    <submittedName>
        <fullName evidence="1">Uncharacterized protein</fullName>
    </submittedName>
</protein>
<organism evidence="1 2">
    <name type="scientific">Fusarium fujikuroi</name>
    <name type="common">Bakanae and foot rot disease fungus</name>
    <name type="synonym">Gibberella fujikuroi</name>
    <dbReference type="NCBI Taxonomy" id="5127"/>
    <lineage>
        <taxon>Eukaryota</taxon>
        <taxon>Fungi</taxon>
        <taxon>Dikarya</taxon>
        <taxon>Ascomycota</taxon>
        <taxon>Pezizomycotina</taxon>
        <taxon>Sordariomycetes</taxon>
        <taxon>Hypocreomycetidae</taxon>
        <taxon>Hypocreales</taxon>
        <taxon>Nectriaceae</taxon>
        <taxon>Fusarium</taxon>
        <taxon>Fusarium fujikuroi species complex</taxon>
    </lineage>
</organism>
<dbReference type="EMBL" id="CABFJX010000395">
    <property type="protein sequence ID" value="VTT78791.1"/>
    <property type="molecule type" value="Genomic_DNA"/>
</dbReference>